<feature type="non-terminal residue" evidence="3">
    <location>
        <position position="206"/>
    </location>
</feature>
<dbReference type="OrthoDB" id="5857104at2759"/>
<keyword evidence="4" id="KW-1185">Reference proteome</keyword>
<dbReference type="SUPFAM" id="SSF46689">
    <property type="entry name" value="Homeodomain-like"/>
    <property type="match status" value="2"/>
</dbReference>
<dbReference type="GO" id="GO:0140658">
    <property type="term" value="F:ATP-dependent chromatin remodeler activity"/>
    <property type="evidence" value="ECO:0007669"/>
    <property type="project" value="TreeGrafter"/>
</dbReference>
<dbReference type="InterPro" id="IPR001005">
    <property type="entry name" value="SANT/Myb"/>
</dbReference>
<dbReference type="CDD" id="cd00167">
    <property type="entry name" value="SANT"/>
    <property type="match status" value="1"/>
</dbReference>
<sequence>EPLTEEEEKEKEELKGLGFTDWAKREFQAFCRGIELYGRDAYELIQTEVPTKTVDEVREYASAFWERYTEIEDHERIISKIEAAEAKRSKEDRLASLIRRKVAEVDYPLQQLKIVYANQTKGKSYSEDEDRFLLVEMSKYGLGKESVYEKIKQDINNFPAFRFDWFIKSRTVQEISRRCQTLVSLVDRENGGGDDKDAAPVKAKRA</sequence>
<reference evidence="3" key="1">
    <citation type="submission" date="2019-09" db="EMBL/GenBank/DDBJ databases">
        <title>Bird 10,000 Genomes (B10K) Project - Family phase.</title>
        <authorList>
            <person name="Zhang G."/>
        </authorList>
    </citation>
    <scope>NUCLEOTIDE SEQUENCE</scope>
    <source>
        <strain evidence="3">B10K-IZCAS-20218</strain>
        <tissue evidence="3">Blood</tissue>
    </source>
</reference>
<dbReference type="InterPro" id="IPR017884">
    <property type="entry name" value="SANT_dom"/>
</dbReference>
<dbReference type="GO" id="GO:0003677">
    <property type="term" value="F:DNA binding"/>
    <property type="evidence" value="ECO:0007669"/>
    <property type="project" value="InterPro"/>
</dbReference>
<dbReference type="GO" id="GO:0003682">
    <property type="term" value="F:chromatin binding"/>
    <property type="evidence" value="ECO:0007669"/>
    <property type="project" value="TreeGrafter"/>
</dbReference>
<dbReference type="SMART" id="SM00717">
    <property type="entry name" value="SANT"/>
    <property type="match status" value="2"/>
</dbReference>
<dbReference type="GO" id="GO:0000785">
    <property type="term" value="C:chromatin"/>
    <property type="evidence" value="ECO:0007669"/>
    <property type="project" value="TreeGrafter"/>
</dbReference>
<proteinExistence type="predicted"/>
<evidence type="ECO:0000313" key="4">
    <source>
        <dbReference type="Proteomes" id="UP000623542"/>
    </source>
</evidence>
<dbReference type="InterPro" id="IPR015195">
    <property type="entry name" value="SLIDE"/>
</dbReference>
<organism evidence="3 4">
    <name type="scientific">Elachura formosa</name>
    <name type="common">spotted wren-babbler</name>
    <dbReference type="NCBI Taxonomy" id="1463973"/>
    <lineage>
        <taxon>Eukaryota</taxon>
        <taxon>Metazoa</taxon>
        <taxon>Chordata</taxon>
        <taxon>Craniata</taxon>
        <taxon>Vertebrata</taxon>
        <taxon>Euteleostomi</taxon>
        <taxon>Archelosauria</taxon>
        <taxon>Archosauria</taxon>
        <taxon>Dinosauria</taxon>
        <taxon>Saurischia</taxon>
        <taxon>Theropoda</taxon>
        <taxon>Coelurosauria</taxon>
        <taxon>Aves</taxon>
        <taxon>Neognathae</taxon>
        <taxon>Neoaves</taxon>
        <taxon>Telluraves</taxon>
        <taxon>Australaves</taxon>
        <taxon>Passeriformes</taxon>
        <taxon>Elachuridae</taxon>
        <taxon>Elachura</taxon>
    </lineage>
</organism>
<dbReference type="AlphaFoldDB" id="A0A851UYT9"/>
<dbReference type="Gene3D" id="1.10.10.60">
    <property type="entry name" value="Homeodomain-like"/>
    <property type="match status" value="2"/>
</dbReference>
<dbReference type="EMBL" id="WBNG01008916">
    <property type="protein sequence ID" value="NXD32775.1"/>
    <property type="molecule type" value="Genomic_DNA"/>
</dbReference>
<evidence type="ECO:0000259" key="2">
    <source>
        <dbReference type="PROSITE" id="PS51293"/>
    </source>
</evidence>
<dbReference type="Pfam" id="PF09111">
    <property type="entry name" value="SLIDE"/>
    <property type="match status" value="1"/>
</dbReference>
<dbReference type="Proteomes" id="UP000623542">
    <property type="component" value="Unassembled WGS sequence"/>
</dbReference>
<dbReference type="GO" id="GO:0042393">
    <property type="term" value="F:histone binding"/>
    <property type="evidence" value="ECO:0007669"/>
    <property type="project" value="TreeGrafter"/>
</dbReference>
<dbReference type="PANTHER" id="PTHR45623:SF49">
    <property type="entry name" value="SWI_SNF-RELATED MATRIX-ASSOCIATED ACTIN-DEPENDENT REGULATOR OF CHROMATIN SUBFAMILY A MEMBER 5"/>
    <property type="match status" value="1"/>
</dbReference>
<dbReference type="PROSITE" id="PS51293">
    <property type="entry name" value="SANT"/>
    <property type="match status" value="1"/>
</dbReference>
<gene>
    <name evidence="3" type="primary">Smarca1_3</name>
    <name evidence="3" type="ORF">ELAFOR_R14923</name>
</gene>
<feature type="non-terminal residue" evidence="3">
    <location>
        <position position="1"/>
    </location>
</feature>
<dbReference type="GO" id="GO:0016887">
    <property type="term" value="F:ATP hydrolysis activity"/>
    <property type="evidence" value="ECO:0007669"/>
    <property type="project" value="TreeGrafter"/>
</dbReference>
<feature type="domain" description="SANT" evidence="2">
    <location>
        <begin position="17"/>
        <end position="69"/>
    </location>
</feature>
<protein>
    <submittedName>
        <fullName evidence="3">SMCA1 protein</fullName>
    </submittedName>
</protein>
<dbReference type="GO" id="GO:0005634">
    <property type="term" value="C:nucleus"/>
    <property type="evidence" value="ECO:0007669"/>
    <property type="project" value="InterPro"/>
</dbReference>
<evidence type="ECO:0000256" key="1">
    <source>
        <dbReference type="ARBA" id="ARBA00023242"/>
    </source>
</evidence>
<name>A0A851UYT9_9PASS</name>
<dbReference type="GO" id="GO:0034728">
    <property type="term" value="P:nucleosome organization"/>
    <property type="evidence" value="ECO:0007669"/>
    <property type="project" value="TreeGrafter"/>
</dbReference>
<comment type="caution">
    <text evidence="3">The sequence shown here is derived from an EMBL/GenBank/DDBJ whole genome shotgun (WGS) entry which is preliminary data.</text>
</comment>
<evidence type="ECO:0000313" key="3">
    <source>
        <dbReference type="EMBL" id="NXD32775.1"/>
    </source>
</evidence>
<keyword evidence="1" id="KW-0539">Nucleus</keyword>
<dbReference type="PANTHER" id="PTHR45623">
    <property type="entry name" value="CHROMODOMAIN-HELICASE-DNA-BINDING PROTEIN 3-RELATED-RELATED"/>
    <property type="match status" value="1"/>
</dbReference>
<accession>A0A851UYT9</accession>
<dbReference type="InterPro" id="IPR009057">
    <property type="entry name" value="Homeodomain-like_sf"/>
</dbReference>